<evidence type="ECO:0000313" key="2">
    <source>
        <dbReference type="EMBL" id="OIJ07677.1"/>
    </source>
</evidence>
<dbReference type="Proteomes" id="UP000180098">
    <property type="component" value="Unassembled WGS sequence"/>
</dbReference>
<gene>
    <name evidence="2" type="ORF">BKP35_18535</name>
</gene>
<accession>A0A1S2L7D0</accession>
<evidence type="ECO:0000313" key="3">
    <source>
        <dbReference type="Proteomes" id="UP000180098"/>
    </source>
</evidence>
<sequence>MRIITLSKKSGSTLGSPEKRWRASGGLSPLMNSHLRVDKHRWIEALEGLGAVARHPEKRRCLVKLRQALEGQQRFASPLKYDPE</sequence>
<reference evidence="2 3" key="1">
    <citation type="submission" date="2016-10" db="EMBL/GenBank/DDBJ databases">
        <title>Draft genome sequences of four alkaliphilic bacteria belonging to the Anaerobacillus genus.</title>
        <authorList>
            <person name="Bassil N.M."/>
            <person name="Lloyd J.R."/>
        </authorList>
    </citation>
    <scope>NUCLEOTIDE SEQUENCE [LARGE SCALE GENOMIC DNA]</scope>
    <source>
        <strain evidence="2 3">DSM 15340</strain>
    </source>
</reference>
<dbReference type="AlphaFoldDB" id="A0A1S2L7D0"/>
<protein>
    <submittedName>
        <fullName evidence="2">Uncharacterized protein</fullName>
    </submittedName>
</protein>
<dbReference type="EMBL" id="MLQQ01000058">
    <property type="protein sequence ID" value="OIJ07677.1"/>
    <property type="molecule type" value="Genomic_DNA"/>
</dbReference>
<evidence type="ECO:0000256" key="1">
    <source>
        <dbReference type="SAM" id="MobiDB-lite"/>
    </source>
</evidence>
<keyword evidence="3" id="KW-1185">Reference proteome</keyword>
<organism evidence="2 3">
    <name type="scientific">Anaerobacillus arseniciselenatis</name>
    <dbReference type="NCBI Taxonomy" id="85682"/>
    <lineage>
        <taxon>Bacteria</taxon>
        <taxon>Bacillati</taxon>
        <taxon>Bacillota</taxon>
        <taxon>Bacilli</taxon>
        <taxon>Bacillales</taxon>
        <taxon>Bacillaceae</taxon>
        <taxon>Anaerobacillus</taxon>
    </lineage>
</organism>
<comment type="caution">
    <text evidence="2">The sequence shown here is derived from an EMBL/GenBank/DDBJ whole genome shotgun (WGS) entry which is preliminary data.</text>
</comment>
<feature type="region of interest" description="Disordered" evidence="1">
    <location>
        <begin position="1"/>
        <end position="20"/>
    </location>
</feature>
<name>A0A1S2L7D0_9BACI</name>
<proteinExistence type="predicted"/>